<sequence>MAGSIFLAVIFLIFGFWMITVPWLLWWITESWRSKDAEGPSDLYIRISKITGVLFMIFGALNIVDIFV</sequence>
<organism evidence="3 4">
    <name type="scientific">Halobacillus dabanensis</name>
    <dbReference type="NCBI Taxonomy" id="240302"/>
    <lineage>
        <taxon>Bacteria</taxon>
        <taxon>Bacillati</taxon>
        <taxon>Bacillota</taxon>
        <taxon>Bacilli</taxon>
        <taxon>Bacillales</taxon>
        <taxon>Bacillaceae</taxon>
        <taxon>Halobacillus</taxon>
    </lineage>
</organism>
<feature type="transmembrane region" description="Helical" evidence="1">
    <location>
        <begin position="50"/>
        <end position="67"/>
    </location>
</feature>
<keyword evidence="1" id="KW-0812">Transmembrane</keyword>
<feature type="transmembrane region" description="Helical" evidence="1">
    <location>
        <begin position="6"/>
        <end position="29"/>
    </location>
</feature>
<proteinExistence type="predicted"/>
<name>A0A1I3PW81_HALDA</name>
<dbReference type="RefSeq" id="WP_075034902.1">
    <property type="nucleotide sequence ID" value="NZ_FOSB01000001.1"/>
</dbReference>
<evidence type="ECO:0000313" key="4">
    <source>
        <dbReference type="Proteomes" id="UP000183557"/>
    </source>
</evidence>
<dbReference type="EMBL" id="FOSB01000001">
    <property type="protein sequence ID" value="SFJ25729.1"/>
    <property type="molecule type" value="Genomic_DNA"/>
</dbReference>
<evidence type="ECO:0000259" key="2">
    <source>
        <dbReference type="Pfam" id="PF19701"/>
    </source>
</evidence>
<gene>
    <name evidence="3" type="ORF">SAMN04487936_101455</name>
</gene>
<evidence type="ECO:0000313" key="3">
    <source>
        <dbReference type="EMBL" id="SFJ25729.1"/>
    </source>
</evidence>
<keyword evidence="4" id="KW-1185">Reference proteome</keyword>
<dbReference type="Proteomes" id="UP000183557">
    <property type="component" value="Unassembled WGS sequence"/>
</dbReference>
<accession>A0A1I3PW81</accession>
<reference evidence="4" key="1">
    <citation type="submission" date="2016-10" db="EMBL/GenBank/DDBJ databases">
        <authorList>
            <person name="Varghese N."/>
            <person name="Submissions S."/>
        </authorList>
    </citation>
    <scope>NUCLEOTIDE SEQUENCE [LARGE SCALE GENOMIC DNA]</scope>
    <source>
        <strain evidence="4">CGMCC 1.3704</strain>
    </source>
</reference>
<keyword evidence="1" id="KW-1133">Transmembrane helix</keyword>
<protein>
    <recommendedName>
        <fullName evidence="2">DUF6199 domain-containing protein</fullName>
    </recommendedName>
</protein>
<dbReference type="OrthoDB" id="1956087at2"/>
<dbReference type="Pfam" id="PF19701">
    <property type="entry name" value="DUF6199"/>
    <property type="match status" value="1"/>
</dbReference>
<evidence type="ECO:0000256" key="1">
    <source>
        <dbReference type="SAM" id="Phobius"/>
    </source>
</evidence>
<dbReference type="InterPro" id="IPR045679">
    <property type="entry name" value="DUF6199"/>
</dbReference>
<feature type="domain" description="DUF6199" evidence="2">
    <location>
        <begin position="7"/>
        <end position="63"/>
    </location>
</feature>
<dbReference type="AlphaFoldDB" id="A0A1I3PW81"/>
<keyword evidence="1" id="KW-0472">Membrane</keyword>